<evidence type="ECO:0000313" key="3">
    <source>
        <dbReference type="Proteomes" id="UP000015101"/>
    </source>
</evidence>
<dbReference type="HOGENOM" id="CLU_1867316_0_0_1"/>
<evidence type="ECO:0008006" key="4">
    <source>
        <dbReference type="Google" id="ProtNLM"/>
    </source>
</evidence>
<reference evidence="3" key="1">
    <citation type="submission" date="2012-12" db="EMBL/GenBank/DDBJ databases">
        <authorList>
            <person name="Hellsten U."/>
            <person name="Grimwood J."/>
            <person name="Chapman J.A."/>
            <person name="Shapiro H."/>
            <person name="Aerts A."/>
            <person name="Otillar R.P."/>
            <person name="Terry A.Y."/>
            <person name="Boore J.L."/>
            <person name="Simakov O."/>
            <person name="Marletaz F."/>
            <person name="Cho S.-J."/>
            <person name="Edsinger-Gonzales E."/>
            <person name="Havlak P."/>
            <person name="Kuo D.-H."/>
            <person name="Larsson T."/>
            <person name="Lv J."/>
            <person name="Arendt D."/>
            <person name="Savage R."/>
            <person name="Osoegawa K."/>
            <person name="de Jong P."/>
            <person name="Lindberg D.R."/>
            <person name="Seaver E.C."/>
            <person name="Weisblat D.A."/>
            <person name="Putnam N.H."/>
            <person name="Grigoriev I.V."/>
            <person name="Rokhsar D.S."/>
        </authorList>
    </citation>
    <scope>NUCLEOTIDE SEQUENCE</scope>
</reference>
<dbReference type="EMBL" id="KB096983">
    <property type="protein sequence ID" value="ESO00270.1"/>
    <property type="molecule type" value="Genomic_DNA"/>
</dbReference>
<proteinExistence type="predicted"/>
<dbReference type="GeneID" id="20205715"/>
<gene>
    <name evidence="2" type="primary">20205715</name>
    <name evidence="1" type="ORF">HELRODRAFT_176130</name>
</gene>
<dbReference type="CTD" id="20205715"/>
<reference evidence="1 3" key="2">
    <citation type="journal article" date="2013" name="Nature">
        <title>Insights into bilaterian evolution from three spiralian genomes.</title>
        <authorList>
            <person name="Simakov O."/>
            <person name="Marletaz F."/>
            <person name="Cho S.J."/>
            <person name="Edsinger-Gonzales E."/>
            <person name="Havlak P."/>
            <person name="Hellsten U."/>
            <person name="Kuo D.H."/>
            <person name="Larsson T."/>
            <person name="Lv J."/>
            <person name="Arendt D."/>
            <person name="Savage R."/>
            <person name="Osoegawa K."/>
            <person name="de Jong P."/>
            <person name="Grimwood J."/>
            <person name="Chapman J.A."/>
            <person name="Shapiro H."/>
            <person name="Aerts A."/>
            <person name="Otillar R.P."/>
            <person name="Terry A.Y."/>
            <person name="Boore J.L."/>
            <person name="Grigoriev I.V."/>
            <person name="Lindberg D.R."/>
            <person name="Seaver E.C."/>
            <person name="Weisblat D.A."/>
            <person name="Putnam N.H."/>
            <person name="Rokhsar D.S."/>
        </authorList>
    </citation>
    <scope>NUCLEOTIDE SEQUENCE</scope>
</reference>
<reference evidence="2" key="3">
    <citation type="submission" date="2015-06" db="UniProtKB">
        <authorList>
            <consortium name="EnsemblMetazoa"/>
        </authorList>
    </citation>
    <scope>IDENTIFICATION</scope>
</reference>
<dbReference type="OrthoDB" id="6146826at2759"/>
<dbReference type="AlphaFoldDB" id="T1FA66"/>
<keyword evidence="3" id="KW-1185">Reference proteome</keyword>
<organism evidence="2 3">
    <name type="scientific">Helobdella robusta</name>
    <name type="common">Californian leech</name>
    <dbReference type="NCBI Taxonomy" id="6412"/>
    <lineage>
        <taxon>Eukaryota</taxon>
        <taxon>Metazoa</taxon>
        <taxon>Spiralia</taxon>
        <taxon>Lophotrochozoa</taxon>
        <taxon>Annelida</taxon>
        <taxon>Clitellata</taxon>
        <taxon>Hirudinea</taxon>
        <taxon>Rhynchobdellida</taxon>
        <taxon>Glossiphoniidae</taxon>
        <taxon>Helobdella</taxon>
    </lineage>
</organism>
<name>T1FA66_HELRO</name>
<dbReference type="RefSeq" id="XP_009021704.1">
    <property type="nucleotide sequence ID" value="XM_009023456.1"/>
</dbReference>
<dbReference type="PANTHER" id="PTHR23227">
    <property type="entry name" value="BUCENTAUR RELATED"/>
    <property type="match status" value="1"/>
</dbReference>
<accession>T1FA66</accession>
<sequence>MVLRLGTLNVGSLTGCSMEIAKMLERKRIDICCLQENRWNVHGGFGYGERNEDGNRIFEFAESHGFCLLNTYFRKRLELLITYKSGPSATQIDFYAVKQQHRRLFKNVKVIPGESCHPSYPFSTILLNFYIIRMKHN</sequence>
<dbReference type="InterPro" id="IPR036691">
    <property type="entry name" value="Endo/exonu/phosph_ase_sf"/>
</dbReference>
<protein>
    <recommendedName>
        <fullName evidence="4">Endonuclease/exonuclease/phosphatase domain-containing protein</fullName>
    </recommendedName>
</protein>
<evidence type="ECO:0000313" key="2">
    <source>
        <dbReference type="EnsemblMetazoa" id="HelroP176130"/>
    </source>
</evidence>
<evidence type="ECO:0000313" key="1">
    <source>
        <dbReference type="EMBL" id="ESO00270.1"/>
    </source>
</evidence>
<dbReference type="Gene3D" id="3.60.10.10">
    <property type="entry name" value="Endonuclease/exonuclease/phosphatase"/>
    <property type="match status" value="1"/>
</dbReference>
<dbReference type="KEGG" id="hro:HELRODRAFT_176130"/>
<dbReference type="PANTHER" id="PTHR23227:SF67">
    <property type="entry name" value="CRANIOFACIAL DEVELOPMENT PROTEIN 2-LIKE"/>
    <property type="match status" value="1"/>
</dbReference>
<dbReference type="SUPFAM" id="SSF56219">
    <property type="entry name" value="DNase I-like"/>
    <property type="match status" value="1"/>
</dbReference>
<dbReference type="PROSITE" id="PS51257">
    <property type="entry name" value="PROKAR_LIPOPROTEIN"/>
    <property type="match status" value="1"/>
</dbReference>
<dbReference type="Proteomes" id="UP000015101">
    <property type="component" value="Unassembled WGS sequence"/>
</dbReference>
<dbReference type="EMBL" id="AMQM01005555">
    <property type="status" value="NOT_ANNOTATED_CDS"/>
    <property type="molecule type" value="Genomic_DNA"/>
</dbReference>
<dbReference type="EnsemblMetazoa" id="HelroT176130">
    <property type="protein sequence ID" value="HelroP176130"/>
    <property type="gene ID" value="HelroG176130"/>
</dbReference>
<dbReference type="InParanoid" id="T1FA66"/>
<dbReference type="InterPro" id="IPR027124">
    <property type="entry name" value="Swc5/CFDP1/2"/>
</dbReference>